<gene>
    <name evidence="2" type="ORF">H8717_01070</name>
</gene>
<dbReference type="RefSeq" id="WP_262398695.1">
    <property type="nucleotide sequence ID" value="NZ_JACRTB010000002.1"/>
</dbReference>
<keyword evidence="1" id="KW-1133">Transmembrane helix</keyword>
<evidence type="ECO:0000313" key="3">
    <source>
        <dbReference type="Proteomes" id="UP000658131"/>
    </source>
</evidence>
<dbReference type="PANTHER" id="PTHR34351:SF2">
    <property type="entry name" value="DUF58 DOMAIN-CONTAINING PROTEIN"/>
    <property type="match status" value="1"/>
</dbReference>
<feature type="transmembrane region" description="Helical" evidence="1">
    <location>
        <begin position="42"/>
        <end position="61"/>
    </location>
</feature>
<name>A0ABR7NFP4_9FIRM</name>
<dbReference type="Proteomes" id="UP000658131">
    <property type="component" value="Unassembled WGS sequence"/>
</dbReference>
<reference evidence="2 3" key="1">
    <citation type="submission" date="2020-08" db="EMBL/GenBank/DDBJ databases">
        <title>Genome public.</title>
        <authorList>
            <person name="Liu C."/>
            <person name="Sun Q."/>
        </authorList>
    </citation>
    <scope>NUCLEOTIDE SEQUENCE [LARGE SCALE GENOMIC DNA]</scope>
    <source>
        <strain evidence="2 3">BX1</strain>
    </source>
</reference>
<evidence type="ECO:0000313" key="2">
    <source>
        <dbReference type="EMBL" id="MBC8575005.1"/>
    </source>
</evidence>
<feature type="transmembrane region" description="Helical" evidence="1">
    <location>
        <begin position="12"/>
        <end position="36"/>
    </location>
</feature>
<organism evidence="2 3">
    <name type="scientific">Yanshouia hominis</name>
    <dbReference type="NCBI Taxonomy" id="2763673"/>
    <lineage>
        <taxon>Bacteria</taxon>
        <taxon>Bacillati</taxon>
        <taxon>Bacillota</taxon>
        <taxon>Clostridia</taxon>
        <taxon>Eubacteriales</taxon>
        <taxon>Oscillospiraceae</taxon>
        <taxon>Yanshouia</taxon>
    </lineage>
</organism>
<keyword evidence="1" id="KW-0812">Transmembrane</keyword>
<dbReference type="EMBL" id="JACRTB010000002">
    <property type="protein sequence ID" value="MBC8575005.1"/>
    <property type="molecule type" value="Genomic_DNA"/>
</dbReference>
<protein>
    <submittedName>
        <fullName evidence="2">DUF58 domain-containing protein</fullName>
    </submittedName>
</protein>
<evidence type="ECO:0000256" key="1">
    <source>
        <dbReference type="SAM" id="Phobius"/>
    </source>
</evidence>
<keyword evidence="1" id="KW-0472">Membrane</keyword>
<accession>A0ABR7NFP4</accession>
<keyword evidence="3" id="KW-1185">Reference proteome</keyword>
<dbReference type="PANTHER" id="PTHR34351">
    <property type="entry name" value="SLR1927 PROTEIN-RELATED"/>
    <property type="match status" value="1"/>
</dbReference>
<sequence>MAAEREQGRTAIGLRSSWIVSTGLLWTFAALAVLAILARMGALASLLVFLLLIGLTSRLWGERALHRVLFSVRGEPARLFPGEETTLEWTVENDKFLPLIWLELSMPLPPYSPLWPEGDEGLRLFDEPQAEGSVFCAQEFSRRFAFLMSHQKLCWHAVWTAKRRGLFTHDRLRICSGDGLGLAQTERPAASGAPVIAVYPRVQNVSIEPFLRNLWEASGDAKGYLEDPTVIKGSRAYQPSDPWKRINWRLAARGLPLSVNLPETILPKSAHFIVDGESFGGGKPDAEGFEEALSILASVLVGLDGAQVRCGLTLPAGRAGRPRTLPCGTPVEELLFALAGYDFLPPGPPEGADNEPPPAKPSRFDLVPALEACAAAGRCYYLTRGLTKLGGRLLERLEPSSLVLMPMLPPDSARPSAFGADILPLPGLKREVRHV</sequence>
<comment type="caution">
    <text evidence="2">The sequence shown here is derived from an EMBL/GenBank/DDBJ whole genome shotgun (WGS) entry which is preliminary data.</text>
</comment>
<proteinExistence type="predicted"/>